<name>A0A8H3FDS5_9LECA</name>
<dbReference type="GO" id="GO:0071949">
    <property type="term" value="F:FAD binding"/>
    <property type="evidence" value="ECO:0007669"/>
    <property type="project" value="InterPro"/>
</dbReference>
<proteinExistence type="predicted"/>
<keyword evidence="3" id="KW-0560">Oxidoreductase</keyword>
<evidence type="ECO:0000313" key="6">
    <source>
        <dbReference type="Proteomes" id="UP000664534"/>
    </source>
</evidence>
<evidence type="ECO:0000259" key="4">
    <source>
        <dbReference type="Pfam" id="PF01494"/>
    </source>
</evidence>
<evidence type="ECO:0000256" key="3">
    <source>
        <dbReference type="ARBA" id="ARBA00023002"/>
    </source>
</evidence>
<dbReference type="EMBL" id="CAJPDT010000028">
    <property type="protein sequence ID" value="CAF9921704.1"/>
    <property type="molecule type" value="Genomic_DNA"/>
</dbReference>
<dbReference type="GO" id="GO:0044550">
    <property type="term" value="P:secondary metabolite biosynthetic process"/>
    <property type="evidence" value="ECO:0007669"/>
    <property type="project" value="TreeGrafter"/>
</dbReference>
<sequence>MGSADHQPFRIAIIGGGIGGLFCALSLHHHCKNDNIAIHVYEQASQYSEIGAGVGIGVNAAKLLHRIGLGDAMNNIAGDRKGVWISFRRYDNGGDIVTVPSPSNDQQKIRQLPVHRAEFLEVLLNAVKERGAATLHTKKICKEVKEDGKLSRIHFKDGTNATADLVVGCDGIHSNLRAQYAPENPTYSGRIAYRGLVPTSKVEAWWPFQTYSVSWLCKDKHFFVFPISQNRTLNIVAFVSTPEEKLGGLRESWTSTGERGQLATDFEDFEETVRRVIGCMDEKPSKWILNDREPLEQWVWVSGKVVLMGDAAHAMLPHQGAGAGQAIEDGYILGRALHDCLSSRGSVQKWANLYQDVRLPRAQKAQRTAREAGDVYEMQAEGLKGVDYDDCLPLVRDRLKDRMKWVWSEEIDEAYESEKAKMAQ</sequence>
<dbReference type="Proteomes" id="UP000664534">
    <property type="component" value="Unassembled WGS sequence"/>
</dbReference>
<evidence type="ECO:0000313" key="5">
    <source>
        <dbReference type="EMBL" id="CAF9921704.1"/>
    </source>
</evidence>
<dbReference type="GO" id="GO:0016491">
    <property type="term" value="F:oxidoreductase activity"/>
    <property type="evidence" value="ECO:0007669"/>
    <property type="project" value="UniProtKB-KW"/>
</dbReference>
<dbReference type="InterPro" id="IPR051104">
    <property type="entry name" value="FAD_monoxygenase"/>
</dbReference>
<dbReference type="InterPro" id="IPR036188">
    <property type="entry name" value="FAD/NAD-bd_sf"/>
</dbReference>
<keyword evidence="6" id="KW-1185">Reference proteome</keyword>
<dbReference type="Gene3D" id="3.50.50.60">
    <property type="entry name" value="FAD/NAD(P)-binding domain"/>
    <property type="match status" value="1"/>
</dbReference>
<dbReference type="Pfam" id="PF01494">
    <property type="entry name" value="FAD_binding_3"/>
    <property type="match status" value="1"/>
</dbReference>
<dbReference type="InterPro" id="IPR002938">
    <property type="entry name" value="FAD-bd"/>
</dbReference>
<dbReference type="AlphaFoldDB" id="A0A8H3FDS5"/>
<gene>
    <name evidence="5" type="ORF">IMSHALPRED_005253</name>
</gene>
<dbReference type="SUPFAM" id="SSF51905">
    <property type="entry name" value="FAD/NAD(P)-binding domain"/>
    <property type="match status" value="1"/>
</dbReference>
<dbReference type="SUPFAM" id="SSF54373">
    <property type="entry name" value="FAD-linked reductases, C-terminal domain"/>
    <property type="match status" value="1"/>
</dbReference>
<dbReference type="PRINTS" id="PR00420">
    <property type="entry name" value="RNGMNOXGNASE"/>
</dbReference>
<comment type="caution">
    <text evidence="5">The sequence shown here is derived from an EMBL/GenBank/DDBJ whole genome shotgun (WGS) entry which is preliminary data.</text>
</comment>
<keyword evidence="1" id="KW-0285">Flavoprotein</keyword>
<evidence type="ECO:0000256" key="2">
    <source>
        <dbReference type="ARBA" id="ARBA00022827"/>
    </source>
</evidence>
<feature type="domain" description="FAD-binding" evidence="4">
    <location>
        <begin position="11"/>
        <end position="367"/>
    </location>
</feature>
<dbReference type="PANTHER" id="PTHR46720:SF1">
    <property type="entry name" value="HYDROXYLASE, PUTATIVE (AFU_ORTHOLOGUE AFUA_8G06050)-RELATED"/>
    <property type="match status" value="1"/>
</dbReference>
<organism evidence="5 6">
    <name type="scientific">Imshaugia aleurites</name>
    <dbReference type="NCBI Taxonomy" id="172621"/>
    <lineage>
        <taxon>Eukaryota</taxon>
        <taxon>Fungi</taxon>
        <taxon>Dikarya</taxon>
        <taxon>Ascomycota</taxon>
        <taxon>Pezizomycotina</taxon>
        <taxon>Lecanoromycetes</taxon>
        <taxon>OSLEUM clade</taxon>
        <taxon>Lecanoromycetidae</taxon>
        <taxon>Lecanorales</taxon>
        <taxon>Lecanorineae</taxon>
        <taxon>Parmeliaceae</taxon>
        <taxon>Imshaugia</taxon>
    </lineage>
</organism>
<keyword evidence="2" id="KW-0274">FAD</keyword>
<evidence type="ECO:0000256" key="1">
    <source>
        <dbReference type="ARBA" id="ARBA00022630"/>
    </source>
</evidence>
<reference evidence="5" key="1">
    <citation type="submission" date="2021-03" db="EMBL/GenBank/DDBJ databases">
        <authorList>
            <person name="Tagirdzhanova G."/>
        </authorList>
    </citation>
    <scope>NUCLEOTIDE SEQUENCE</scope>
</reference>
<dbReference type="PANTHER" id="PTHR46720">
    <property type="entry name" value="HYDROXYLASE, PUTATIVE (AFU_ORTHOLOGUE AFUA_3G01460)-RELATED"/>
    <property type="match status" value="1"/>
</dbReference>
<protein>
    <recommendedName>
        <fullName evidence="4">FAD-binding domain-containing protein</fullName>
    </recommendedName>
</protein>
<accession>A0A8H3FDS5</accession>
<dbReference type="OrthoDB" id="417877at2759"/>